<gene>
    <name evidence="2" type="ORF">HKN21_08720</name>
</gene>
<sequence length="202" mass="21734">MRIPHRLSVAALVLVALGMTFVGCSEEEDATRIVVDVVSLNSNSPLFSDVYDTNNTPDDTADDFIPVDLVQVTFRARPHDAVLNVTPGGPFGTVRFTKYSVEFRDGINSTGADLNGDGAVDLENFEAPMSTVVDTFNDAVGYIMLIGGGVKSEFPINQLIFSGEYTADAQITFFGEEETSGDKIEISRGLHIRVANFGDGGE</sequence>
<organism evidence="2 3">
    <name type="scientific">Eiseniibacteriota bacterium</name>
    <dbReference type="NCBI Taxonomy" id="2212470"/>
    <lineage>
        <taxon>Bacteria</taxon>
        <taxon>Candidatus Eiseniibacteriota</taxon>
    </lineage>
</organism>
<dbReference type="Proteomes" id="UP000547674">
    <property type="component" value="Unassembled WGS sequence"/>
</dbReference>
<comment type="caution">
    <text evidence="2">The sequence shown here is derived from an EMBL/GenBank/DDBJ whole genome shotgun (WGS) entry which is preliminary data.</text>
</comment>
<evidence type="ECO:0000313" key="2">
    <source>
        <dbReference type="EMBL" id="NNF06831.1"/>
    </source>
</evidence>
<proteinExistence type="predicted"/>
<evidence type="ECO:0000313" key="3">
    <source>
        <dbReference type="Proteomes" id="UP000547674"/>
    </source>
</evidence>
<feature type="chain" id="PRO_5030519433" description="EF-hand domain-containing protein" evidence="1">
    <location>
        <begin position="25"/>
        <end position="202"/>
    </location>
</feature>
<evidence type="ECO:0000256" key="1">
    <source>
        <dbReference type="SAM" id="SignalP"/>
    </source>
</evidence>
<reference evidence="2 3" key="1">
    <citation type="submission" date="2020-03" db="EMBL/GenBank/DDBJ databases">
        <title>Metabolic flexibility allows generalist bacteria to become dominant in a frequently disturbed ecosystem.</title>
        <authorList>
            <person name="Chen Y.-J."/>
            <person name="Leung P.M."/>
            <person name="Bay S.K."/>
            <person name="Hugenholtz P."/>
            <person name="Kessler A.J."/>
            <person name="Shelley G."/>
            <person name="Waite D.W."/>
            <person name="Cook P.L."/>
            <person name="Greening C."/>
        </authorList>
    </citation>
    <scope>NUCLEOTIDE SEQUENCE [LARGE SCALE GENOMIC DNA]</scope>
    <source>
        <strain evidence="2">SS_bin_28</strain>
    </source>
</reference>
<protein>
    <recommendedName>
        <fullName evidence="4">EF-hand domain-containing protein</fullName>
    </recommendedName>
</protein>
<dbReference type="PROSITE" id="PS51257">
    <property type="entry name" value="PROKAR_LIPOPROTEIN"/>
    <property type="match status" value="1"/>
</dbReference>
<evidence type="ECO:0008006" key="4">
    <source>
        <dbReference type="Google" id="ProtNLM"/>
    </source>
</evidence>
<name>A0A7Y2H2B3_UNCEI</name>
<accession>A0A7Y2H2B3</accession>
<dbReference type="EMBL" id="JABDJR010000344">
    <property type="protein sequence ID" value="NNF06831.1"/>
    <property type="molecule type" value="Genomic_DNA"/>
</dbReference>
<keyword evidence="1" id="KW-0732">Signal</keyword>
<dbReference type="AlphaFoldDB" id="A0A7Y2H2B3"/>
<feature type="signal peptide" evidence="1">
    <location>
        <begin position="1"/>
        <end position="24"/>
    </location>
</feature>